<dbReference type="OrthoDB" id="7067486at2"/>
<proteinExistence type="predicted"/>
<dbReference type="EMBL" id="FWEV01000031">
    <property type="protein sequence ID" value="SLM28136.1"/>
    <property type="molecule type" value="Genomic_DNA"/>
</dbReference>
<reference evidence="1 2" key="1">
    <citation type="submission" date="2017-03" db="EMBL/GenBank/DDBJ databases">
        <authorList>
            <person name="Afonso C.L."/>
            <person name="Miller P.J."/>
            <person name="Scott M.A."/>
            <person name="Spackman E."/>
            <person name="Goraichik I."/>
            <person name="Dimitrov K.M."/>
            <person name="Suarez D.L."/>
            <person name="Swayne D.E."/>
        </authorList>
    </citation>
    <scope>NUCLEOTIDE SEQUENCE [LARGE SCALE GENOMIC DNA]</scope>
    <source>
        <strain evidence="1">PRJEB14757</strain>
    </source>
</reference>
<keyword evidence="2" id="KW-1185">Reference proteome</keyword>
<gene>
    <name evidence="1" type="ORF">MTBBW1_1260058</name>
</gene>
<name>A0A1W1H6T1_9BACT</name>
<evidence type="ECO:0000313" key="2">
    <source>
        <dbReference type="Proteomes" id="UP000191931"/>
    </source>
</evidence>
<dbReference type="AlphaFoldDB" id="A0A1W1H6T1"/>
<dbReference type="Proteomes" id="UP000191931">
    <property type="component" value="Unassembled WGS sequence"/>
</dbReference>
<accession>A0A1W1H6T1</accession>
<evidence type="ECO:0000313" key="1">
    <source>
        <dbReference type="EMBL" id="SLM28136.1"/>
    </source>
</evidence>
<protein>
    <submittedName>
        <fullName evidence="1">Uncharacterized protein</fullName>
    </submittedName>
</protein>
<organism evidence="1 2">
    <name type="scientific">Desulfamplus magnetovallimortis</name>
    <dbReference type="NCBI Taxonomy" id="1246637"/>
    <lineage>
        <taxon>Bacteria</taxon>
        <taxon>Pseudomonadati</taxon>
        <taxon>Thermodesulfobacteriota</taxon>
        <taxon>Desulfobacteria</taxon>
        <taxon>Desulfobacterales</taxon>
        <taxon>Desulfobacteraceae</taxon>
        <taxon>Desulfamplus</taxon>
    </lineage>
</organism>
<dbReference type="STRING" id="1246637.MTBBW1_1260058"/>
<dbReference type="RefSeq" id="WP_080804497.1">
    <property type="nucleotide sequence ID" value="NZ_LT828547.1"/>
</dbReference>
<sequence>MQAYYEIETEIPVTHQLNIKLPDTIPVGRAKIAIIYEVTEVQSDKKTMMADFLNNLPDNPTGGCLTKDEIKTYIQQERSSWDD</sequence>